<name>A0ABR1DUH9_NECAM</name>
<sequence>MCASVYADEVCVDRGGLRCEEWMTALLRLVRRSPSVSAAIGGGAGSSSSKQLRRRWIDDEVAPGLRCCDEMIGRHHHRRRWSAGAHHRHHRSTRHRIRFACDRSGLQPLCCAVLCEAGTQQPVTDCCVGGVVEEEKRAHGEEACFADEIMLKQPVQ</sequence>
<dbReference type="Proteomes" id="UP001303046">
    <property type="component" value="Unassembled WGS sequence"/>
</dbReference>
<evidence type="ECO:0000313" key="1">
    <source>
        <dbReference type="EMBL" id="KAK6753918.1"/>
    </source>
</evidence>
<protein>
    <submittedName>
        <fullName evidence="1">Uncharacterized protein</fullName>
    </submittedName>
</protein>
<accession>A0ABR1DUH9</accession>
<keyword evidence="2" id="KW-1185">Reference proteome</keyword>
<reference evidence="1 2" key="1">
    <citation type="submission" date="2023-08" db="EMBL/GenBank/DDBJ databases">
        <title>A Necator americanus chromosomal reference genome.</title>
        <authorList>
            <person name="Ilik V."/>
            <person name="Petrzelkova K.J."/>
            <person name="Pardy F."/>
            <person name="Fuh T."/>
            <person name="Niatou-Singa F.S."/>
            <person name="Gouil Q."/>
            <person name="Baker L."/>
            <person name="Ritchie M.E."/>
            <person name="Jex A.R."/>
            <person name="Gazzola D."/>
            <person name="Li H."/>
            <person name="Toshio Fujiwara R."/>
            <person name="Zhan B."/>
            <person name="Aroian R.V."/>
            <person name="Pafco B."/>
            <person name="Schwarz E.M."/>
        </authorList>
    </citation>
    <scope>NUCLEOTIDE SEQUENCE [LARGE SCALE GENOMIC DNA]</scope>
    <source>
        <strain evidence="1 2">Aroian</strain>
        <tissue evidence="1">Whole animal</tissue>
    </source>
</reference>
<gene>
    <name evidence="1" type="primary">Necator_chrV.g17898</name>
    <name evidence="1" type="ORF">RB195_013108</name>
</gene>
<evidence type="ECO:0000313" key="2">
    <source>
        <dbReference type="Proteomes" id="UP001303046"/>
    </source>
</evidence>
<comment type="caution">
    <text evidence="1">The sequence shown here is derived from an EMBL/GenBank/DDBJ whole genome shotgun (WGS) entry which is preliminary data.</text>
</comment>
<proteinExistence type="predicted"/>
<dbReference type="EMBL" id="JAVFWL010000005">
    <property type="protein sequence ID" value="KAK6753918.1"/>
    <property type="molecule type" value="Genomic_DNA"/>
</dbReference>
<organism evidence="1 2">
    <name type="scientific">Necator americanus</name>
    <name type="common">Human hookworm</name>
    <dbReference type="NCBI Taxonomy" id="51031"/>
    <lineage>
        <taxon>Eukaryota</taxon>
        <taxon>Metazoa</taxon>
        <taxon>Ecdysozoa</taxon>
        <taxon>Nematoda</taxon>
        <taxon>Chromadorea</taxon>
        <taxon>Rhabditida</taxon>
        <taxon>Rhabditina</taxon>
        <taxon>Rhabditomorpha</taxon>
        <taxon>Strongyloidea</taxon>
        <taxon>Ancylostomatidae</taxon>
        <taxon>Bunostominae</taxon>
        <taxon>Necator</taxon>
    </lineage>
</organism>